<protein>
    <submittedName>
        <fullName evidence="1">Uncharacterized protein</fullName>
    </submittedName>
</protein>
<accession>A0A0K0XTV9</accession>
<organism evidence="1 2">
    <name type="scientific">Wenzhouxiangella marina</name>
    <dbReference type="NCBI Taxonomy" id="1579979"/>
    <lineage>
        <taxon>Bacteria</taxon>
        <taxon>Pseudomonadati</taxon>
        <taxon>Pseudomonadota</taxon>
        <taxon>Gammaproteobacteria</taxon>
        <taxon>Chromatiales</taxon>
        <taxon>Wenzhouxiangellaceae</taxon>
        <taxon>Wenzhouxiangella</taxon>
    </lineage>
</organism>
<name>A0A0K0XTV9_9GAMM</name>
<dbReference type="Proteomes" id="UP000066624">
    <property type="component" value="Chromosome"/>
</dbReference>
<proteinExistence type="predicted"/>
<keyword evidence="2" id="KW-1185">Reference proteome</keyword>
<dbReference type="KEGG" id="wma:WM2015_737"/>
<dbReference type="STRING" id="1579979.WM2015_737"/>
<gene>
    <name evidence="1" type="ORF">WM2015_737</name>
</gene>
<reference evidence="2" key="1">
    <citation type="submission" date="2015-07" db="EMBL/GenBank/DDBJ databases">
        <authorList>
            <person name="Kim K.M."/>
        </authorList>
    </citation>
    <scope>NUCLEOTIDE SEQUENCE [LARGE SCALE GENOMIC DNA]</scope>
    <source>
        <strain evidence="2">KCTC 42284</strain>
    </source>
</reference>
<dbReference type="OrthoDB" id="5588054at2"/>
<evidence type="ECO:0000313" key="1">
    <source>
        <dbReference type="EMBL" id="AKS41118.1"/>
    </source>
</evidence>
<dbReference type="EMBL" id="CP012154">
    <property type="protein sequence ID" value="AKS41118.1"/>
    <property type="molecule type" value="Genomic_DNA"/>
</dbReference>
<dbReference type="AlphaFoldDB" id="A0A0K0XTV9"/>
<evidence type="ECO:0000313" key="2">
    <source>
        <dbReference type="Proteomes" id="UP000066624"/>
    </source>
</evidence>
<dbReference type="RefSeq" id="WP_156200812.1">
    <property type="nucleotide sequence ID" value="NZ_CP012154.1"/>
</dbReference>
<sequence length="260" mass="28480">MMNTQDPTRFSIDDVTLSAWLDEELDASEARQVQAAVDAQPELQQRVARMMVNERRLREHYTDMAQARPMPEALTALLMDDEPAPRPWFLRLTDWSLRTLPRPALATAALALALVVGIQLGEQGDSTPALSLQELAQVDPGHAWFELLESAPAGQTVSLDGAQRGQVALSYRDADGDWCRQFEIQSPAEGSALAAVACRAAGRWQIGLAQPVPLRQQDEDVFRAASGDQAPAIDAYIMEHLAGDLLLGADETEVIEQGWP</sequence>